<gene>
    <name evidence="2" type="ORF">FRACA_1400002</name>
</gene>
<feature type="domain" description="Schlafen AlbA-2" evidence="1">
    <location>
        <begin position="27"/>
        <end position="144"/>
    </location>
</feature>
<dbReference type="PANTHER" id="PTHR30595:SF6">
    <property type="entry name" value="SCHLAFEN ALBA-2 DOMAIN-CONTAINING PROTEIN"/>
    <property type="match status" value="1"/>
</dbReference>
<dbReference type="AlphaFoldDB" id="A0A2I2KLC1"/>
<sequence length="600" mass="64868">MAMAMANLQAEVDDAVVRLRQAGTDLQSIEVKAAAGGLPKSIADTLSAFANARGGLVILGLDEARGFQPVGIDAAKLASDLAAACVDQLEPAVRSDIDIVSVDGQSVVAARIDEMAVDRKPCHVRARGLERGSYLRTHDGDRPLSTYEVHILVSSRGQPRDDMVPVLEASPADLDADLVTSLVRRLRATRGPLFSGSSDDEVLRLLRVLIDTEDGPKPSLAGLLALGRYPQRYYPQLDVTFVAYPTITGEPIQGGTRFLDNQSIDGAIPIMVSMALAAVRRNMKRRAIIVGIGRLDQWEYPEEAIREAVANALMHRDYHPLAQGTQIRVELYPDRLVVTSPGGLHGPVSREDLLAEPASSSRNALLAKLLEDVEVPGTGRTVCENRGTGLPAMAAALRSAGMEPPALIDTVREFRVVFHSHSLLDDDSVAWLSTVDTAGLADRQRFGLAFLYRNTTITNQQYRGLTGCDAGTASRDLTGMAAAGLVTKNGDRRWTQWRLAEGLIPDRRVSDHGAESRRGQAALWPTSSSAGAAVARPAGRRDRSADIRVLLAGGPRDTNEIANALGMTPQGALRWLHRMAEVVRIEPGPGQRRLRWTLRD</sequence>
<reference evidence="2 3" key="1">
    <citation type="submission" date="2017-06" db="EMBL/GenBank/DDBJ databases">
        <authorList>
            <person name="Kim H.J."/>
            <person name="Triplett B.A."/>
        </authorList>
    </citation>
    <scope>NUCLEOTIDE SEQUENCE [LARGE SCALE GENOMIC DNA]</scope>
    <source>
        <strain evidence="2">FRACA_ARgP5</strain>
    </source>
</reference>
<dbReference type="Gene3D" id="3.30.565.60">
    <property type="match status" value="1"/>
</dbReference>
<protein>
    <submittedName>
        <fullName evidence="2">Putative transcriptional regulator</fullName>
    </submittedName>
</protein>
<dbReference type="Proteomes" id="UP000234331">
    <property type="component" value="Unassembled WGS sequence"/>
</dbReference>
<keyword evidence="3" id="KW-1185">Reference proteome</keyword>
<accession>A0A2I2KLC1</accession>
<evidence type="ECO:0000313" key="3">
    <source>
        <dbReference type="Proteomes" id="UP000234331"/>
    </source>
</evidence>
<dbReference type="InterPro" id="IPR036388">
    <property type="entry name" value="WH-like_DNA-bd_sf"/>
</dbReference>
<dbReference type="InterPro" id="IPR038475">
    <property type="entry name" value="RecG_C_sf"/>
</dbReference>
<dbReference type="Pfam" id="PF04326">
    <property type="entry name" value="SLFN_AlbA_2"/>
    <property type="match status" value="1"/>
</dbReference>
<dbReference type="InterPro" id="IPR038461">
    <property type="entry name" value="Schlafen_AlbA_2_dom_sf"/>
</dbReference>
<dbReference type="InterPro" id="IPR007421">
    <property type="entry name" value="Schlafen_AlbA_2_dom"/>
</dbReference>
<name>A0A2I2KLC1_9ACTN</name>
<dbReference type="Gene3D" id="3.30.950.30">
    <property type="entry name" value="Schlafen, AAA domain"/>
    <property type="match status" value="1"/>
</dbReference>
<dbReference type="EMBL" id="FZMO01000047">
    <property type="protein sequence ID" value="SNQ46470.1"/>
    <property type="molecule type" value="Genomic_DNA"/>
</dbReference>
<organism evidence="2 3">
    <name type="scientific">Frankia canadensis</name>
    <dbReference type="NCBI Taxonomy" id="1836972"/>
    <lineage>
        <taxon>Bacteria</taxon>
        <taxon>Bacillati</taxon>
        <taxon>Actinomycetota</taxon>
        <taxon>Actinomycetes</taxon>
        <taxon>Frankiales</taxon>
        <taxon>Frankiaceae</taxon>
        <taxon>Frankia</taxon>
    </lineage>
</organism>
<dbReference type="PANTHER" id="PTHR30595">
    <property type="entry name" value="GLPR-RELATED TRANSCRIPTIONAL REPRESSOR"/>
    <property type="match status" value="1"/>
</dbReference>
<evidence type="ECO:0000313" key="2">
    <source>
        <dbReference type="EMBL" id="SNQ46470.1"/>
    </source>
</evidence>
<dbReference type="Pfam" id="PF13749">
    <property type="entry name" value="HATPase_c_4"/>
    <property type="match status" value="1"/>
</dbReference>
<proteinExistence type="predicted"/>
<dbReference type="Gene3D" id="1.10.10.10">
    <property type="entry name" value="Winged helix-like DNA-binding domain superfamily/Winged helix DNA-binding domain"/>
    <property type="match status" value="1"/>
</dbReference>
<evidence type="ECO:0000259" key="1">
    <source>
        <dbReference type="Pfam" id="PF04326"/>
    </source>
</evidence>